<reference evidence="4" key="1">
    <citation type="journal article" date="2023" name="bioRxiv">
        <title>Improved chromosome-level genome assembly for marigold (Tagetes erecta).</title>
        <authorList>
            <person name="Jiang F."/>
            <person name="Yuan L."/>
            <person name="Wang S."/>
            <person name="Wang H."/>
            <person name="Xu D."/>
            <person name="Wang A."/>
            <person name="Fan W."/>
        </authorList>
    </citation>
    <scope>NUCLEOTIDE SEQUENCE</scope>
    <source>
        <strain evidence="4">WSJ</strain>
        <tissue evidence="4">Leaf</tissue>
    </source>
</reference>
<organism evidence="4 5">
    <name type="scientific">Tagetes erecta</name>
    <name type="common">African marigold</name>
    <dbReference type="NCBI Taxonomy" id="13708"/>
    <lineage>
        <taxon>Eukaryota</taxon>
        <taxon>Viridiplantae</taxon>
        <taxon>Streptophyta</taxon>
        <taxon>Embryophyta</taxon>
        <taxon>Tracheophyta</taxon>
        <taxon>Spermatophyta</taxon>
        <taxon>Magnoliopsida</taxon>
        <taxon>eudicotyledons</taxon>
        <taxon>Gunneridae</taxon>
        <taxon>Pentapetalae</taxon>
        <taxon>asterids</taxon>
        <taxon>campanulids</taxon>
        <taxon>Asterales</taxon>
        <taxon>Asteraceae</taxon>
        <taxon>Asteroideae</taxon>
        <taxon>Heliantheae alliance</taxon>
        <taxon>Tageteae</taxon>
        <taxon>Tagetes</taxon>
    </lineage>
</organism>
<feature type="compositionally biased region" description="Polar residues" evidence="1">
    <location>
        <begin position="827"/>
        <end position="836"/>
    </location>
</feature>
<dbReference type="AlphaFoldDB" id="A0AAD8NXY9"/>
<feature type="region of interest" description="Disordered" evidence="1">
    <location>
        <begin position="727"/>
        <end position="860"/>
    </location>
</feature>
<proteinExistence type="predicted"/>
<accession>A0AAD8NXY9</accession>
<evidence type="ECO:0000259" key="3">
    <source>
        <dbReference type="Pfam" id="PF14111"/>
    </source>
</evidence>
<feature type="domain" description="DUF4283" evidence="3">
    <location>
        <begin position="379"/>
        <end position="461"/>
    </location>
</feature>
<dbReference type="PANTHER" id="PTHR31286:SF165">
    <property type="entry name" value="DUF4283 DOMAIN-CONTAINING PROTEIN"/>
    <property type="match status" value="1"/>
</dbReference>
<feature type="compositionally biased region" description="Polar residues" evidence="1">
    <location>
        <begin position="656"/>
        <end position="665"/>
    </location>
</feature>
<dbReference type="Pfam" id="PF14111">
    <property type="entry name" value="DUF4283"/>
    <property type="match status" value="1"/>
</dbReference>
<feature type="region of interest" description="Disordered" evidence="1">
    <location>
        <begin position="584"/>
        <end position="702"/>
    </location>
</feature>
<sequence>MSDFNISTGNSVRSHQISERRFSAENPNDVNRVPLMDISNSGAQIHTSPDCITSIHHLNPSIVSPKLHSVATDGDRDQQAPVTSYTEPNDQIEAAIIAYVDGTSTDPEFISQMKIYISQNILDPTFEARYGKLLLSKPNLTRSACAKKRSVSDLSVCNLDEDTMSVDVPNCDDIHVQSENCIVNKRLHQTEIDQDDIQSQKLANVNNEIEFGRFKAEFIKNKSPLHVINSGFSVGMDNEVVNVSPAAAIETMPKKDKISTKAMKKRLETVRKQDKKNMPNINKSFNLFPNSVQKSWNQIPLVKNVSFTTTGEGIKIDVQMDEAKPAQKTPGSYANAVSGQKKVDYSKLIDPIVFCPPKILESGEKVAVIQPCFIEKAKQESKTQLYGYFVGLELNLKFVRANLYKMWRKFGITSIVANGTGVFFFKFKSEEGLNEVLKLGPWAVDGVPLCLHKWKMGTKMTKVEPENIPIWTTFTNLPLELWNATCICQLASCIGKPLVFDNVTAEKCLKPNGAAGFARVLIEINARDQLLEKVRAVYPSDGIEGEENVFVNVKYQQHPPKCVHCHVYGHSFIDCKKKPFAEKNSDPIPLEKQQGGVHSKPSSHELEDGFQEVGRNGKPMKFGPRNNYSDSQIRVSGNENLKSSSKRGNQEEKMKQNTLNISEVNLESDAGLNGASTSNKNKGRQEYRVVSDSNMKNKESKPVETLNPFGILSEDIPEKTMEVDLNMQSDPMSTPSQQPCHPVFFPAPSVLETPVDSPVKPLSSQSHSKNNPTSLSKPEPTAPPPHSKNHKHANSKPLSHFQSGNLGPSSSSPDLYPASFAPKPHPNSKSQPSSAPLTRASARKLSSKPIPAPVVKPKTDDDLASQWDKYKWEEKYSFLKRSTDFLGREEQVEQLINAESLFVSKLPKDTADAMRDKLVWKCNAGNLVPFSVAQAYNDLCVVQPVKEWAKFVWYSQCIPRHAFVLWMAIKGRLLTQDRLERWDSSIVMKCAFCMSQLDSHQHLFFECNYPFQVWDTLHQEAYLDNVPPDLANAVLLLSGFATNKKFKNIVRRLMLAAMVYFIWQERNLRTFQQKQRSVKVICDQIRALIRMRLQTLKIYACKDSLIAEKTWGFKTVTRSNE</sequence>
<dbReference type="InterPro" id="IPR026960">
    <property type="entry name" value="RVT-Znf"/>
</dbReference>
<evidence type="ECO:0008006" key="6">
    <source>
        <dbReference type="Google" id="ProtNLM"/>
    </source>
</evidence>
<protein>
    <recommendedName>
        <fullName evidence="6">Reverse transcriptase zinc-binding domain-containing protein</fullName>
    </recommendedName>
</protein>
<evidence type="ECO:0000313" key="5">
    <source>
        <dbReference type="Proteomes" id="UP001229421"/>
    </source>
</evidence>
<dbReference type="Pfam" id="PF13966">
    <property type="entry name" value="zf-RVT"/>
    <property type="match status" value="1"/>
</dbReference>
<dbReference type="Proteomes" id="UP001229421">
    <property type="component" value="Unassembled WGS sequence"/>
</dbReference>
<dbReference type="InterPro" id="IPR040256">
    <property type="entry name" value="At4g02000-like"/>
</dbReference>
<feature type="domain" description="Reverse transcriptase zinc-binding" evidence="2">
    <location>
        <begin position="930"/>
        <end position="1014"/>
    </location>
</feature>
<feature type="compositionally biased region" description="Polar residues" evidence="1">
    <location>
        <begin position="1"/>
        <end position="15"/>
    </location>
</feature>
<feature type="region of interest" description="Disordered" evidence="1">
    <location>
        <begin position="1"/>
        <end position="28"/>
    </location>
</feature>
<feature type="compositionally biased region" description="Polar residues" evidence="1">
    <location>
        <begin position="626"/>
        <end position="647"/>
    </location>
</feature>
<comment type="caution">
    <text evidence="4">The sequence shown here is derived from an EMBL/GenBank/DDBJ whole genome shotgun (WGS) entry which is preliminary data.</text>
</comment>
<keyword evidence="5" id="KW-1185">Reference proteome</keyword>
<evidence type="ECO:0000259" key="2">
    <source>
        <dbReference type="Pfam" id="PF13966"/>
    </source>
</evidence>
<feature type="compositionally biased region" description="Polar residues" evidence="1">
    <location>
        <begin position="762"/>
        <end position="776"/>
    </location>
</feature>
<dbReference type="InterPro" id="IPR025558">
    <property type="entry name" value="DUF4283"/>
</dbReference>
<feature type="compositionally biased region" description="Polar residues" evidence="1">
    <location>
        <begin position="796"/>
        <end position="813"/>
    </location>
</feature>
<feature type="compositionally biased region" description="Basic and acidic residues" evidence="1">
    <location>
        <begin position="683"/>
        <end position="702"/>
    </location>
</feature>
<evidence type="ECO:0000313" key="4">
    <source>
        <dbReference type="EMBL" id="KAK1425943.1"/>
    </source>
</evidence>
<feature type="compositionally biased region" description="Polar residues" evidence="1">
    <location>
        <begin position="727"/>
        <end position="739"/>
    </location>
</feature>
<dbReference type="PANTHER" id="PTHR31286">
    <property type="entry name" value="GLYCINE-RICH CELL WALL STRUCTURAL PROTEIN 1.8-LIKE"/>
    <property type="match status" value="1"/>
</dbReference>
<evidence type="ECO:0000256" key="1">
    <source>
        <dbReference type="SAM" id="MobiDB-lite"/>
    </source>
</evidence>
<gene>
    <name evidence="4" type="ORF">QVD17_21308</name>
</gene>
<dbReference type="EMBL" id="JAUHHV010000005">
    <property type="protein sequence ID" value="KAK1425943.1"/>
    <property type="molecule type" value="Genomic_DNA"/>
</dbReference>
<name>A0AAD8NXY9_TARER</name>